<dbReference type="SUPFAM" id="SSF53850">
    <property type="entry name" value="Periplasmic binding protein-like II"/>
    <property type="match status" value="1"/>
</dbReference>
<keyword evidence="2" id="KW-0805">Transcription regulation</keyword>
<comment type="caution">
    <text evidence="6">The sequence shown here is derived from an EMBL/GenBank/DDBJ whole genome shotgun (WGS) entry which is preliminary data.</text>
</comment>
<evidence type="ECO:0000256" key="4">
    <source>
        <dbReference type="ARBA" id="ARBA00023163"/>
    </source>
</evidence>
<dbReference type="STRING" id="1211777.BN77_p2140049"/>
<evidence type="ECO:0000256" key="3">
    <source>
        <dbReference type="ARBA" id="ARBA00023125"/>
    </source>
</evidence>
<proteinExistence type="inferred from homology"/>
<dbReference type="Gene3D" id="1.10.10.10">
    <property type="entry name" value="Winged helix-like DNA-binding domain superfamily/Winged helix DNA-binding domain"/>
    <property type="match status" value="1"/>
</dbReference>
<dbReference type="AlphaFoldDB" id="K0Q5C2"/>
<organism evidence="6 7">
    <name type="scientific">Rhizobium mesoamericanum STM3625</name>
    <dbReference type="NCBI Taxonomy" id="1211777"/>
    <lineage>
        <taxon>Bacteria</taxon>
        <taxon>Pseudomonadati</taxon>
        <taxon>Pseudomonadota</taxon>
        <taxon>Alphaproteobacteria</taxon>
        <taxon>Hyphomicrobiales</taxon>
        <taxon>Rhizobiaceae</taxon>
        <taxon>Rhizobium/Agrobacterium group</taxon>
        <taxon>Rhizobium</taxon>
    </lineage>
</organism>
<dbReference type="InterPro" id="IPR036388">
    <property type="entry name" value="WH-like_DNA-bd_sf"/>
</dbReference>
<dbReference type="eggNOG" id="COG0583">
    <property type="taxonomic scope" value="Bacteria"/>
</dbReference>
<dbReference type="InterPro" id="IPR005119">
    <property type="entry name" value="LysR_subst-bd"/>
</dbReference>
<dbReference type="Pfam" id="PF03466">
    <property type="entry name" value="LysR_substrate"/>
    <property type="match status" value="1"/>
</dbReference>
<dbReference type="Pfam" id="PF00126">
    <property type="entry name" value="HTH_1"/>
    <property type="match status" value="1"/>
</dbReference>
<evidence type="ECO:0000259" key="5">
    <source>
        <dbReference type="PROSITE" id="PS50931"/>
    </source>
</evidence>
<dbReference type="HOGENOM" id="CLU_039613_6_0_5"/>
<dbReference type="InterPro" id="IPR036390">
    <property type="entry name" value="WH_DNA-bd_sf"/>
</dbReference>
<dbReference type="EMBL" id="CANI01000077">
    <property type="protein sequence ID" value="CCM79952.1"/>
    <property type="molecule type" value="Genomic_DNA"/>
</dbReference>
<evidence type="ECO:0000313" key="6">
    <source>
        <dbReference type="EMBL" id="CCM79952.1"/>
    </source>
</evidence>
<keyword evidence="4" id="KW-0804">Transcription</keyword>
<keyword evidence="3" id="KW-0238">DNA-binding</keyword>
<name>K0Q5C2_9HYPH</name>
<dbReference type="PROSITE" id="PS50931">
    <property type="entry name" value="HTH_LYSR"/>
    <property type="match status" value="1"/>
</dbReference>
<reference evidence="6 7" key="1">
    <citation type="journal article" date="2013" name="Genome Announc.">
        <title>Draft Genome Sequence of Rhizobium mesoamericanum STM3625, a Nitrogen-Fixing Symbiont of Mimosa pudica Isolated in French Guiana (South America).</title>
        <authorList>
            <person name="Moulin L."/>
            <person name="Mornico D."/>
            <person name="Melkonian R."/>
            <person name="Klonowska A."/>
        </authorList>
    </citation>
    <scope>NUCLEOTIDE SEQUENCE [LARGE SCALE GENOMIC DNA]</scope>
    <source>
        <strain evidence="6 7">STM3625</strain>
    </source>
</reference>
<comment type="similarity">
    <text evidence="1">Belongs to the LysR transcriptional regulatory family.</text>
</comment>
<dbReference type="GO" id="GO:0032993">
    <property type="term" value="C:protein-DNA complex"/>
    <property type="evidence" value="ECO:0007669"/>
    <property type="project" value="TreeGrafter"/>
</dbReference>
<gene>
    <name evidence="6" type="ORF">BN77_p2140049</name>
</gene>
<accession>K0Q5C2</accession>
<sequence>MSLILRFINGIIMLDRQHLAILREVSRRGSVTAAAEKLNVTQSALSHTIAKFEERHRIKIWMKSGRGLRLTQTGEYLLSVAERVLPQMEHAERVLTDFAMGRRGALRVGMECHPCQRWLTKIATSYLDKWPDVDFDVRTAFRFDGVEALLAYEIDLLITPDPVDAPDLLFTPVFEYELVLMVHATHPLANRKCVQPQDLLDEELITVPVTLERLDIYTKFLVPAHCRPRQHRTAETIDLMLQLVCAKRGVTVLPDWLLQEDAVGMPIRALRVGDTGIRKNINLGVRRGEETISYIDGFLALARERGRSPSP</sequence>
<dbReference type="Proteomes" id="UP000009319">
    <property type="component" value="Unassembled WGS sequence"/>
</dbReference>
<dbReference type="GO" id="GO:0003700">
    <property type="term" value="F:DNA-binding transcription factor activity"/>
    <property type="evidence" value="ECO:0007669"/>
    <property type="project" value="InterPro"/>
</dbReference>
<keyword evidence="7" id="KW-1185">Reference proteome</keyword>
<evidence type="ECO:0000256" key="2">
    <source>
        <dbReference type="ARBA" id="ARBA00023015"/>
    </source>
</evidence>
<dbReference type="Gene3D" id="3.40.190.10">
    <property type="entry name" value="Periplasmic binding protein-like II"/>
    <property type="match status" value="1"/>
</dbReference>
<feature type="domain" description="HTH lysR-type" evidence="5">
    <location>
        <begin position="14"/>
        <end position="71"/>
    </location>
</feature>
<dbReference type="GO" id="GO:0003677">
    <property type="term" value="F:DNA binding"/>
    <property type="evidence" value="ECO:0007669"/>
    <property type="project" value="UniProtKB-KW"/>
</dbReference>
<evidence type="ECO:0000313" key="7">
    <source>
        <dbReference type="Proteomes" id="UP000009319"/>
    </source>
</evidence>
<protein>
    <submittedName>
        <fullName evidence="6">Transcriptional regulator, LysR family</fullName>
    </submittedName>
</protein>
<evidence type="ECO:0000256" key="1">
    <source>
        <dbReference type="ARBA" id="ARBA00009437"/>
    </source>
</evidence>
<dbReference type="PANTHER" id="PTHR30346">
    <property type="entry name" value="TRANSCRIPTIONAL DUAL REGULATOR HCAR-RELATED"/>
    <property type="match status" value="1"/>
</dbReference>
<dbReference type="SUPFAM" id="SSF46785">
    <property type="entry name" value="Winged helix' DNA-binding domain"/>
    <property type="match status" value="1"/>
</dbReference>
<dbReference type="InterPro" id="IPR000847">
    <property type="entry name" value="LysR_HTH_N"/>
</dbReference>
<dbReference type="PANTHER" id="PTHR30346:SF28">
    <property type="entry name" value="HTH-TYPE TRANSCRIPTIONAL REGULATOR CYNR"/>
    <property type="match status" value="1"/>
</dbReference>